<evidence type="ECO:0000259" key="11">
    <source>
        <dbReference type="PROSITE" id="PS51915"/>
    </source>
</evidence>
<evidence type="ECO:0000259" key="10">
    <source>
        <dbReference type="PROSITE" id="PS50157"/>
    </source>
</evidence>
<dbReference type="Gene3D" id="3.40.1800.20">
    <property type="match status" value="1"/>
</dbReference>
<dbReference type="Gene3D" id="3.30.160.60">
    <property type="entry name" value="Classic Zinc Finger"/>
    <property type="match status" value="13"/>
</dbReference>
<comment type="subcellular location">
    <subcellularLocation>
        <location evidence="1">Nucleus</location>
    </subcellularLocation>
</comment>
<feature type="region of interest" description="Disordered" evidence="9">
    <location>
        <begin position="719"/>
        <end position="786"/>
    </location>
</feature>
<feature type="domain" description="ZAD" evidence="11">
    <location>
        <begin position="9"/>
        <end position="84"/>
    </location>
</feature>
<feature type="compositionally biased region" description="Acidic residues" evidence="9">
    <location>
        <begin position="688"/>
        <end position="698"/>
    </location>
</feature>
<dbReference type="PANTHER" id="PTHR24390">
    <property type="entry name" value="ZINC FINGER PROTEIN"/>
    <property type="match status" value="1"/>
</dbReference>
<feature type="domain" description="C2H2-type" evidence="10">
    <location>
        <begin position="1091"/>
        <end position="1118"/>
    </location>
</feature>
<feature type="region of interest" description="Disordered" evidence="9">
    <location>
        <begin position="673"/>
        <end position="706"/>
    </location>
</feature>
<feature type="compositionally biased region" description="Basic residues" evidence="9">
    <location>
        <begin position="211"/>
        <end position="220"/>
    </location>
</feature>
<feature type="compositionally biased region" description="Basic residues" evidence="9">
    <location>
        <begin position="762"/>
        <end position="771"/>
    </location>
</feature>
<keyword evidence="5 8" id="KW-0862">Zinc</keyword>
<feature type="compositionally biased region" description="Basic and acidic residues" evidence="9">
    <location>
        <begin position="143"/>
        <end position="153"/>
    </location>
</feature>
<feature type="binding site" evidence="8">
    <location>
        <position position="57"/>
    </location>
    <ligand>
        <name>Zn(2+)</name>
        <dbReference type="ChEBI" id="CHEBI:29105"/>
    </ligand>
</feature>
<evidence type="ECO:0000256" key="7">
    <source>
        <dbReference type="PROSITE-ProRule" id="PRU00042"/>
    </source>
</evidence>
<dbReference type="Pfam" id="PF07776">
    <property type="entry name" value="zf-AD"/>
    <property type="match status" value="1"/>
</dbReference>
<feature type="domain" description="C2H2-type" evidence="10">
    <location>
        <begin position="1119"/>
        <end position="1146"/>
    </location>
</feature>
<evidence type="ECO:0000256" key="8">
    <source>
        <dbReference type="PROSITE-ProRule" id="PRU01263"/>
    </source>
</evidence>
<protein>
    <recommendedName>
        <fullName evidence="14">C2h2-type zn-finger protein</fullName>
    </recommendedName>
</protein>
<dbReference type="PANTHER" id="PTHR24390:SF79">
    <property type="entry name" value="ASPARAGINE-RICH ZINC FINGER PROTEIN AZF1"/>
    <property type="match status" value="1"/>
</dbReference>
<dbReference type="InterPro" id="IPR013087">
    <property type="entry name" value="Znf_C2H2_type"/>
</dbReference>
<dbReference type="SMART" id="SM00355">
    <property type="entry name" value="ZnF_C2H2"/>
    <property type="match status" value="20"/>
</dbReference>
<feature type="domain" description="C2H2-type" evidence="10">
    <location>
        <begin position="1063"/>
        <end position="1090"/>
    </location>
</feature>
<dbReference type="Proteomes" id="UP000069940">
    <property type="component" value="Unassembled WGS sequence"/>
</dbReference>
<keyword evidence="3" id="KW-0677">Repeat</keyword>
<reference evidence="13" key="1">
    <citation type="journal article" date="2015" name="Proc. Natl. Acad. Sci. U.S.A.">
        <title>Genome sequence of the Asian Tiger mosquito, Aedes albopictus, reveals insights into its biology, genetics, and evolution.</title>
        <authorList>
            <person name="Chen X.G."/>
            <person name="Jiang X."/>
            <person name="Gu J."/>
            <person name="Xu M."/>
            <person name="Wu Y."/>
            <person name="Deng Y."/>
            <person name="Zhang C."/>
            <person name="Bonizzoni M."/>
            <person name="Dermauw W."/>
            <person name="Vontas J."/>
            <person name="Armbruster P."/>
            <person name="Huang X."/>
            <person name="Yang Y."/>
            <person name="Zhang H."/>
            <person name="He W."/>
            <person name="Peng H."/>
            <person name="Liu Y."/>
            <person name="Wu K."/>
            <person name="Chen J."/>
            <person name="Lirakis M."/>
            <person name="Topalis P."/>
            <person name="Van Leeuwen T."/>
            <person name="Hall A.B."/>
            <person name="Jiang X."/>
            <person name="Thorpe C."/>
            <person name="Mueller R.L."/>
            <person name="Sun C."/>
            <person name="Waterhouse R.M."/>
            <person name="Yan G."/>
            <person name="Tu Z.J."/>
            <person name="Fang X."/>
            <person name="James A.A."/>
        </authorList>
    </citation>
    <scope>NUCLEOTIDE SEQUENCE [LARGE SCALE GENOMIC DNA]</scope>
    <source>
        <strain evidence="13">Foshan</strain>
    </source>
</reference>
<evidence type="ECO:0000256" key="1">
    <source>
        <dbReference type="ARBA" id="ARBA00004123"/>
    </source>
</evidence>
<feature type="region of interest" description="Disordered" evidence="9">
    <location>
        <begin position="1175"/>
        <end position="1230"/>
    </location>
</feature>
<keyword evidence="13" id="KW-1185">Reference proteome</keyword>
<reference evidence="12" key="2">
    <citation type="submission" date="2025-05" db="UniProtKB">
        <authorList>
            <consortium name="EnsemblMetazoa"/>
        </authorList>
    </citation>
    <scope>IDENTIFICATION</scope>
    <source>
        <strain evidence="12">Foshan</strain>
    </source>
</reference>
<feature type="binding site" evidence="8">
    <location>
        <position position="14"/>
    </location>
    <ligand>
        <name>Zn(2+)</name>
        <dbReference type="ChEBI" id="CHEBI:29105"/>
    </ligand>
</feature>
<feature type="compositionally biased region" description="Low complexity" evidence="9">
    <location>
        <begin position="1200"/>
        <end position="1213"/>
    </location>
</feature>
<feature type="domain" description="C2H2-type" evidence="10">
    <location>
        <begin position="979"/>
        <end position="1006"/>
    </location>
</feature>
<evidence type="ECO:0000256" key="3">
    <source>
        <dbReference type="ARBA" id="ARBA00022737"/>
    </source>
</evidence>
<feature type="compositionally biased region" description="Acidic residues" evidence="9">
    <location>
        <begin position="132"/>
        <end position="142"/>
    </location>
</feature>
<feature type="domain" description="C2H2-type" evidence="10">
    <location>
        <begin position="914"/>
        <end position="943"/>
    </location>
</feature>
<name>A0ABM1YN70_AEDAL</name>
<keyword evidence="4 7" id="KW-0863">Zinc-finger</keyword>
<dbReference type="Pfam" id="PF13894">
    <property type="entry name" value="zf-C2H2_4"/>
    <property type="match status" value="1"/>
</dbReference>
<dbReference type="SUPFAM" id="SSF57667">
    <property type="entry name" value="beta-beta-alpha zinc fingers"/>
    <property type="match status" value="8"/>
</dbReference>
<evidence type="ECO:0000256" key="4">
    <source>
        <dbReference type="ARBA" id="ARBA00022771"/>
    </source>
</evidence>
<feature type="domain" description="C2H2-type" evidence="10">
    <location>
        <begin position="1147"/>
        <end position="1169"/>
    </location>
</feature>
<evidence type="ECO:0000313" key="12">
    <source>
        <dbReference type="EnsemblMetazoa" id="AALFPA23_010664.P14977"/>
    </source>
</evidence>
<feature type="region of interest" description="Disordered" evidence="9">
    <location>
        <begin position="119"/>
        <end position="305"/>
    </location>
</feature>
<feature type="binding site" evidence="8">
    <location>
        <position position="60"/>
    </location>
    <ligand>
        <name>Zn(2+)</name>
        <dbReference type="ChEBI" id="CHEBI:29105"/>
    </ligand>
</feature>
<evidence type="ECO:0008006" key="14">
    <source>
        <dbReference type="Google" id="ProtNLM"/>
    </source>
</evidence>
<keyword evidence="6" id="KW-0539">Nucleus</keyword>
<feature type="domain" description="C2H2-type" evidence="10">
    <location>
        <begin position="525"/>
        <end position="552"/>
    </location>
</feature>
<keyword evidence="2 8" id="KW-0479">Metal-binding</keyword>
<proteinExistence type="predicted"/>
<sequence length="1230" mass="142432">MNSNSANMSICRTCADQDSVHLVPIFSKLDGKFIANVIVNCSDITINEDDGLPSYVCAACMVKVEQILSFARQVRESDRKLRLQFKPETSKEGTENEHFIIIPMEVEVKLEVEDELNVDQGGNETNSLEDKQDSDEFDDDADSDWKGDGKSSGEELEEEEVTQPTRRTRRRTVAAASLDSEQEVKPKRTKQRTRRKTRDEEKSTDLEGKPKQKRDRKLLRVSKANDGDDDDGSSDLNEVEHSAISLDAEEEKSKSIRQRTRMKTSDEEKSTDIEEDPSEPKQKSGRKSLKVHEEDDGDDDGNSDLDEVEREMFTLVHPEEGRVFCCLCFKDFASRADLLDHGMKKHSNKVRKVNYSKKFVCDVCYCRYMTKDSLDEHYSMSAMLHTKKIYECSRCKHRFATVKRRRSHAHNHPKYQGALDPDIEEPKERPVTCCMKTCSKTYPTTEELLEHGQNQHIRNKALVTSPSKPHECPVCFKTFERSESLKRHRNRIFMTCVQCSMCGKQFKNRNALYNHERFHSNDKTNACEICGKRFKMITQLRNHYAVHQDEKPFVCKECGFSTKRSSTLKHHMLQHTDVHPWKCEVCGKCFKINEDDGLPSYVCTNCTTTVKQILSFANLVREADRKLRLLFKPEEILVENVNKVGTNHEESNFVPVPLDVDVKLEVEDDDELERKLHTKETNALGSEQESDDFEDDNDSDWKGDDKYSDEEFHEKLVKTAHRGRRKTVVESDDEKPKRTRRSTRQKVYDEVTEDINDEKSLHLKRGKRRKSLKDSDVDEENEGLNSDLDEVEREVYTLVQAEPGRHFCCLCYKDFSCRSELVEHGNQKHSKKTRKVNLSKKFACDVCYCRYVTKEALQEHKAISDKLHTKKIYECSRCSNRFATVKRRRMHAHNHPKYNEAPDPDLEEQKERPVTCCMKTCNKMFPTKEDLLEHSKEHLSNKATVKNPARPHECPVCFKTFEKLQSLKRHRYRIFMSSMQCSICGKQFKNRNALYTHERKHSGDKAHACEICGKRFMLATQLKNHYAVHNDEKPFVCKECGWSFKRSCNLKHHMLQHTDTLPWKCEVCGKCFKGKYHLQYHMRIHTGHKPWKCRYCEKSFADHANRARHETSHTGIKPYKCTYCDKTFIRRRFQIEHESTHTGIKPYRCERCNLTFGQKSALKKHLDIHPLAPENQLSLAQPSPMPSTVVDDSPEPSPQSPASTTAIPSSSSMGPPPAPSGGVQPFQQQL</sequence>
<dbReference type="PROSITE" id="PS00028">
    <property type="entry name" value="ZINC_FINGER_C2H2_1"/>
    <property type="match status" value="14"/>
</dbReference>
<dbReference type="InterPro" id="IPR012934">
    <property type="entry name" value="Znf_AD"/>
</dbReference>
<dbReference type="PROSITE" id="PS50157">
    <property type="entry name" value="ZINC_FINGER_C2H2_2"/>
    <property type="match status" value="12"/>
</dbReference>
<feature type="domain" description="C2H2-type" evidence="10">
    <location>
        <begin position="497"/>
        <end position="524"/>
    </location>
</feature>
<feature type="domain" description="C2H2-type" evidence="10">
    <location>
        <begin position="1035"/>
        <end position="1062"/>
    </location>
</feature>
<dbReference type="Pfam" id="PF00096">
    <property type="entry name" value="zf-C2H2"/>
    <property type="match status" value="7"/>
</dbReference>
<dbReference type="InterPro" id="IPR036236">
    <property type="entry name" value="Znf_C2H2_sf"/>
</dbReference>
<feature type="compositionally biased region" description="Acidic residues" evidence="9">
    <location>
        <begin position="776"/>
        <end position="786"/>
    </location>
</feature>
<evidence type="ECO:0000313" key="13">
    <source>
        <dbReference type="Proteomes" id="UP000069940"/>
    </source>
</evidence>
<evidence type="ECO:0000256" key="6">
    <source>
        <dbReference type="ARBA" id="ARBA00023242"/>
    </source>
</evidence>
<feature type="compositionally biased region" description="Acidic residues" evidence="9">
    <location>
        <begin position="294"/>
        <end position="305"/>
    </location>
</feature>
<dbReference type="EnsemblMetazoa" id="AALFPA23_010664.R14977">
    <property type="protein sequence ID" value="AALFPA23_010664.P14977"/>
    <property type="gene ID" value="AALFPA23_010664"/>
</dbReference>
<feature type="domain" description="C2H2-type" evidence="10">
    <location>
        <begin position="1007"/>
        <end position="1034"/>
    </location>
</feature>
<feature type="domain" description="C2H2-type" evidence="10">
    <location>
        <begin position="806"/>
        <end position="834"/>
    </location>
</feature>
<feature type="compositionally biased region" description="Basic and acidic residues" evidence="9">
    <location>
        <begin position="263"/>
        <end position="282"/>
    </location>
</feature>
<dbReference type="SUPFAM" id="SSF57716">
    <property type="entry name" value="Glucocorticoid receptor-like (DNA-binding domain)"/>
    <property type="match status" value="1"/>
</dbReference>
<feature type="compositionally biased region" description="Basic residues" evidence="9">
    <location>
        <begin position="187"/>
        <end position="196"/>
    </location>
</feature>
<dbReference type="RefSeq" id="XP_029714132.2">
    <property type="nucleotide sequence ID" value="XM_029858272.2"/>
</dbReference>
<feature type="binding site" evidence="8">
    <location>
        <position position="11"/>
    </location>
    <ligand>
        <name>Zn(2+)</name>
        <dbReference type="ChEBI" id="CHEBI:29105"/>
    </ligand>
</feature>
<dbReference type="SMART" id="SM00868">
    <property type="entry name" value="zf-AD"/>
    <property type="match status" value="2"/>
</dbReference>
<feature type="domain" description="C2H2-type" evidence="10">
    <location>
        <begin position="553"/>
        <end position="580"/>
    </location>
</feature>
<evidence type="ECO:0000256" key="9">
    <source>
        <dbReference type="SAM" id="MobiDB-lite"/>
    </source>
</evidence>
<evidence type="ECO:0000256" key="5">
    <source>
        <dbReference type="ARBA" id="ARBA00022833"/>
    </source>
</evidence>
<dbReference type="GeneID" id="109408732"/>
<evidence type="ECO:0000256" key="2">
    <source>
        <dbReference type="ARBA" id="ARBA00022723"/>
    </source>
</evidence>
<dbReference type="PROSITE" id="PS51915">
    <property type="entry name" value="ZAD"/>
    <property type="match status" value="1"/>
</dbReference>
<accession>A0ABM1YN70</accession>
<organism evidence="12 13">
    <name type="scientific">Aedes albopictus</name>
    <name type="common">Asian tiger mosquito</name>
    <name type="synonym">Stegomyia albopicta</name>
    <dbReference type="NCBI Taxonomy" id="7160"/>
    <lineage>
        <taxon>Eukaryota</taxon>
        <taxon>Metazoa</taxon>
        <taxon>Ecdysozoa</taxon>
        <taxon>Arthropoda</taxon>
        <taxon>Hexapoda</taxon>
        <taxon>Insecta</taxon>
        <taxon>Pterygota</taxon>
        <taxon>Neoptera</taxon>
        <taxon>Endopterygota</taxon>
        <taxon>Diptera</taxon>
        <taxon>Nematocera</taxon>
        <taxon>Culicoidea</taxon>
        <taxon>Culicidae</taxon>
        <taxon>Culicinae</taxon>
        <taxon>Aedini</taxon>
        <taxon>Aedes</taxon>
        <taxon>Stegomyia</taxon>
    </lineage>
</organism>
<feature type="compositionally biased region" description="Basic and acidic residues" evidence="9">
    <location>
        <begin position="197"/>
        <end position="210"/>
    </location>
</feature>